<evidence type="ECO:0000313" key="3">
    <source>
        <dbReference type="Proteomes" id="UP000789375"/>
    </source>
</evidence>
<keyword evidence="3" id="KW-1185">Reference proteome</keyword>
<dbReference type="EMBL" id="CAJVPP010000413">
    <property type="protein sequence ID" value="CAG8480173.1"/>
    <property type="molecule type" value="Genomic_DNA"/>
</dbReference>
<gene>
    <name evidence="2" type="ORF">FMOSSE_LOCUS2980</name>
</gene>
<name>A0A9N8WCX7_FUNMO</name>
<dbReference type="Proteomes" id="UP000789375">
    <property type="component" value="Unassembled WGS sequence"/>
</dbReference>
<accession>A0A9N8WCX7</accession>
<sequence>MSKRYISYDYQEAEPSNNSGNDDNKIDNLKLSDNVKINNNEI</sequence>
<comment type="caution">
    <text evidence="2">The sequence shown here is derived from an EMBL/GenBank/DDBJ whole genome shotgun (WGS) entry which is preliminary data.</text>
</comment>
<protein>
    <submittedName>
        <fullName evidence="2">5896_t:CDS:1</fullName>
    </submittedName>
</protein>
<evidence type="ECO:0000313" key="2">
    <source>
        <dbReference type="EMBL" id="CAG8480173.1"/>
    </source>
</evidence>
<reference evidence="2" key="1">
    <citation type="submission" date="2021-06" db="EMBL/GenBank/DDBJ databases">
        <authorList>
            <person name="Kallberg Y."/>
            <person name="Tangrot J."/>
            <person name="Rosling A."/>
        </authorList>
    </citation>
    <scope>NUCLEOTIDE SEQUENCE</scope>
    <source>
        <strain evidence="2">87-6 pot B 2015</strain>
    </source>
</reference>
<feature type="non-terminal residue" evidence="2">
    <location>
        <position position="42"/>
    </location>
</feature>
<dbReference type="AlphaFoldDB" id="A0A9N8WCX7"/>
<feature type="region of interest" description="Disordered" evidence="1">
    <location>
        <begin position="1"/>
        <end position="28"/>
    </location>
</feature>
<proteinExistence type="predicted"/>
<organism evidence="2 3">
    <name type="scientific">Funneliformis mosseae</name>
    <name type="common">Endomycorrhizal fungus</name>
    <name type="synonym">Glomus mosseae</name>
    <dbReference type="NCBI Taxonomy" id="27381"/>
    <lineage>
        <taxon>Eukaryota</taxon>
        <taxon>Fungi</taxon>
        <taxon>Fungi incertae sedis</taxon>
        <taxon>Mucoromycota</taxon>
        <taxon>Glomeromycotina</taxon>
        <taxon>Glomeromycetes</taxon>
        <taxon>Glomerales</taxon>
        <taxon>Glomeraceae</taxon>
        <taxon>Funneliformis</taxon>
    </lineage>
</organism>
<evidence type="ECO:0000256" key="1">
    <source>
        <dbReference type="SAM" id="MobiDB-lite"/>
    </source>
</evidence>